<comment type="caution">
    <text evidence="1">The sequence shown here is derived from an EMBL/GenBank/DDBJ whole genome shotgun (WGS) entry which is preliminary data.</text>
</comment>
<reference evidence="1 2" key="1">
    <citation type="journal article" date="2019" name="Int. J. Syst. Evol. Microbiol.">
        <title>The Global Catalogue of Microorganisms (GCM) 10K type strain sequencing project: providing services to taxonomists for standard genome sequencing and annotation.</title>
        <authorList>
            <consortium name="The Broad Institute Genomics Platform"/>
            <consortium name="The Broad Institute Genome Sequencing Center for Infectious Disease"/>
            <person name="Wu L."/>
            <person name="Ma J."/>
        </authorList>
    </citation>
    <scope>NUCLEOTIDE SEQUENCE [LARGE SCALE GENOMIC DNA]</scope>
    <source>
        <strain evidence="1 2">CGMCC 1.12125</strain>
    </source>
</reference>
<protein>
    <submittedName>
        <fullName evidence="1">DUF4442 domain-containing protein</fullName>
    </submittedName>
</protein>
<dbReference type="Proteomes" id="UP001597119">
    <property type="component" value="Unassembled WGS sequence"/>
</dbReference>
<name>A0ABD6CCK5_9EURY</name>
<dbReference type="AlphaFoldDB" id="A0ABD6CCK5"/>
<dbReference type="RefSeq" id="WP_247381878.1">
    <property type="nucleotide sequence ID" value="NZ_JALLGV010000012.1"/>
</dbReference>
<organism evidence="1 2">
    <name type="scientific">Halorientalis brevis</name>
    <dbReference type="NCBI Taxonomy" id="1126241"/>
    <lineage>
        <taxon>Archaea</taxon>
        <taxon>Methanobacteriati</taxon>
        <taxon>Methanobacteriota</taxon>
        <taxon>Stenosarchaea group</taxon>
        <taxon>Halobacteria</taxon>
        <taxon>Halobacteriales</taxon>
        <taxon>Haloarculaceae</taxon>
        <taxon>Halorientalis</taxon>
    </lineage>
</organism>
<evidence type="ECO:0000313" key="1">
    <source>
        <dbReference type="EMBL" id="MFD1588071.1"/>
    </source>
</evidence>
<proteinExistence type="predicted"/>
<dbReference type="InterPro" id="IPR027961">
    <property type="entry name" value="DUF4442"/>
</dbReference>
<accession>A0ABD6CCK5</accession>
<dbReference type="SUPFAM" id="SSF54637">
    <property type="entry name" value="Thioesterase/thiol ester dehydrase-isomerase"/>
    <property type="match status" value="1"/>
</dbReference>
<dbReference type="Gene3D" id="3.10.129.10">
    <property type="entry name" value="Hotdog Thioesterase"/>
    <property type="match status" value="1"/>
</dbReference>
<gene>
    <name evidence="1" type="ORF">ACFR9U_13890</name>
</gene>
<dbReference type="Pfam" id="PF14539">
    <property type="entry name" value="DUF4442"/>
    <property type="match status" value="1"/>
</dbReference>
<sequence>MFDRLRTRLWKVLFRVHPAYRGTGGRVTHIAPDWSEVRVEVPHNWRTKNYMGTIFGGSMYGAVDPIYAIMLIKRLGDDYVVWDKAASIEFKKPGTETLTATFELSDDEVSDVKAALDGETDSIDREYTVDLVDDAGTTHATVEKTIHVSTDASKKA</sequence>
<dbReference type="InterPro" id="IPR029069">
    <property type="entry name" value="HotDog_dom_sf"/>
</dbReference>
<evidence type="ECO:0000313" key="2">
    <source>
        <dbReference type="Proteomes" id="UP001597119"/>
    </source>
</evidence>
<keyword evidence="2" id="KW-1185">Reference proteome</keyword>
<dbReference type="EMBL" id="JBHUDJ010000008">
    <property type="protein sequence ID" value="MFD1588071.1"/>
    <property type="molecule type" value="Genomic_DNA"/>
</dbReference>